<keyword evidence="1" id="KW-0472">Membrane</keyword>
<feature type="transmembrane region" description="Helical" evidence="1">
    <location>
        <begin position="344"/>
        <end position="361"/>
    </location>
</feature>
<keyword evidence="1" id="KW-1133">Transmembrane helix</keyword>
<evidence type="ECO:0000256" key="1">
    <source>
        <dbReference type="SAM" id="Phobius"/>
    </source>
</evidence>
<accession>A0AAU9I6B0</accession>
<keyword evidence="1" id="KW-0812">Transmembrane</keyword>
<organism evidence="2 3">
    <name type="scientific">Blepharisma stoltei</name>
    <dbReference type="NCBI Taxonomy" id="1481888"/>
    <lineage>
        <taxon>Eukaryota</taxon>
        <taxon>Sar</taxon>
        <taxon>Alveolata</taxon>
        <taxon>Ciliophora</taxon>
        <taxon>Postciliodesmatophora</taxon>
        <taxon>Heterotrichea</taxon>
        <taxon>Heterotrichida</taxon>
        <taxon>Blepharismidae</taxon>
        <taxon>Blepharisma</taxon>
    </lineage>
</organism>
<keyword evidence="3" id="KW-1185">Reference proteome</keyword>
<feature type="transmembrane region" description="Helical" evidence="1">
    <location>
        <begin position="226"/>
        <end position="248"/>
    </location>
</feature>
<feature type="transmembrane region" description="Helical" evidence="1">
    <location>
        <begin position="281"/>
        <end position="300"/>
    </location>
</feature>
<gene>
    <name evidence="2" type="ORF">BSTOLATCC_MIC27</name>
</gene>
<feature type="transmembrane region" description="Helical" evidence="1">
    <location>
        <begin position="187"/>
        <end position="206"/>
    </location>
</feature>
<feature type="transmembrane region" description="Helical" evidence="1">
    <location>
        <begin position="401"/>
        <end position="421"/>
    </location>
</feature>
<dbReference type="Proteomes" id="UP001162131">
    <property type="component" value="Unassembled WGS sequence"/>
</dbReference>
<evidence type="ECO:0000313" key="3">
    <source>
        <dbReference type="Proteomes" id="UP001162131"/>
    </source>
</evidence>
<comment type="caution">
    <text evidence="2">The sequence shown here is derived from an EMBL/GenBank/DDBJ whole genome shotgun (WGS) entry which is preliminary data.</text>
</comment>
<name>A0AAU9I6B0_9CILI</name>
<dbReference type="EMBL" id="CAJZBQ010000001">
    <property type="protein sequence ID" value="CAG9309812.1"/>
    <property type="molecule type" value="Genomic_DNA"/>
</dbReference>
<protein>
    <recommendedName>
        <fullName evidence="4">Transmembrane protein</fullName>
    </recommendedName>
</protein>
<feature type="transmembrane region" description="Helical" evidence="1">
    <location>
        <begin position="373"/>
        <end position="395"/>
    </location>
</feature>
<evidence type="ECO:0000313" key="2">
    <source>
        <dbReference type="EMBL" id="CAG9309812.1"/>
    </source>
</evidence>
<dbReference type="AlphaFoldDB" id="A0AAU9I6B0"/>
<evidence type="ECO:0008006" key="4">
    <source>
        <dbReference type="Google" id="ProtNLM"/>
    </source>
</evidence>
<sequence length="519" mass="59720">MNSNLRQQKFLGCSGTVSIGQDSNDRSVQTIGIYNLRYNGDGVLHEYIVGRYDPGSQQLIAFYEGFNWYDNTTNIPTDVIINENDCPFDKDEAEYSPNGTGILYGISFSIVIATMIETFYIWRKWWLIDIEIMIEKKLIQFDDYIAIIMIFIDFLQLLSAGPDIYETYFNIFSHYASVDFDWKGNNMWFLVYCSIVIVFIWAIFCLKHIFKFGESSNNILCEFSKVLFKASLPIVGNILFLPMISVFLNVTQCDQQIGPEPRQSFVRNDCSTFCWHGSHSILAILSGLCLVFYIPLAIYFKPFWGLSNENINIKTLPLFLMLKSVFQVSVIVLNKTVKTFSQSLHGLLYNILLIIFIYICYKKKPYNDSRMNLWQIISYFAILWSVSISSLYYLLHTKLANLWLLPQVIGWILLIAIGLYLQSKYCPSMLFNQQGVEIVKFIKFMLGSSIPASEINKDIKEVGIKYKSHCSNNYIYEKISSSTKYGAHNKECQLIFDSNSGSSKIAPIIDTTNRFKAAD</sequence>
<feature type="transmembrane region" description="Helical" evidence="1">
    <location>
        <begin position="312"/>
        <end position="332"/>
    </location>
</feature>
<reference evidence="2" key="1">
    <citation type="submission" date="2021-09" db="EMBL/GenBank/DDBJ databases">
        <authorList>
            <consortium name="AG Swart"/>
            <person name="Singh M."/>
            <person name="Singh A."/>
            <person name="Seah K."/>
            <person name="Emmerich C."/>
        </authorList>
    </citation>
    <scope>NUCLEOTIDE SEQUENCE</scope>
    <source>
        <strain evidence="2">ATCC30299</strain>
    </source>
</reference>
<feature type="transmembrane region" description="Helical" evidence="1">
    <location>
        <begin position="102"/>
        <end position="122"/>
    </location>
</feature>
<proteinExistence type="predicted"/>
<feature type="transmembrane region" description="Helical" evidence="1">
    <location>
        <begin position="143"/>
        <end position="161"/>
    </location>
</feature>